<dbReference type="OrthoDB" id="6950614at2"/>
<feature type="domain" description="Lysozyme inhibitor LprI-like N-terminal" evidence="2">
    <location>
        <begin position="25"/>
        <end position="119"/>
    </location>
</feature>
<evidence type="ECO:0000313" key="3">
    <source>
        <dbReference type="EMBL" id="SEI22405.1"/>
    </source>
</evidence>
<protein>
    <submittedName>
        <fullName evidence="3">Uncharacterized conserved protein YecT, DUF1311 family</fullName>
    </submittedName>
</protein>
<proteinExistence type="predicted"/>
<feature type="compositionally biased region" description="Polar residues" evidence="1">
    <location>
        <begin position="276"/>
        <end position="290"/>
    </location>
</feature>
<dbReference type="EMBL" id="LT629972">
    <property type="protein sequence ID" value="SEI22405.1"/>
    <property type="molecule type" value="Genomic_DNA"/>
</dbReference>
<sequence length="290" mass="31673">MKHLVVMGVFVGMGVLPTSAYTMDCKKAATNLDHLICSDQRLLSADASMGKAYSALLKSAPDATVQKLLVGSQRRWIKARDEAFGDLDTLTNDQTGDPYTKDDQREILLNAIQQRTRQLNERLPGNAPYPRLVQAVADQRTLASHFSGGPFAGVSVSCEFLPQSGQYTYGCFGTHFYQHNNRVCSVSIDWASGSVSEIRAMANVVGGKPKLAATCRPGENRCSSDDAANTDLPGWSESAERFPGDTVRIYEQLGATALPESDPEMPEEDSRKWLQSCLTDPNYPSNALTQ</sequence>
<dbReference type="Proteomes" id="UP000182272">
    <property type="component" value="Chromosome I"/>
</dbReference>
<dbReference type="Gene3D" id="1.20.1270.180">
    <property type="match status" value="1"/>
</dbReference>
<accession>A0A1H6P639</accession>
<evidence type="ECO:0000313" key="4">
    <source>
        <dbReference type="Proteomes" id="UP000182272"/>
    </source>
</evidence>
<dbReference type="AlphaFoldDB" id="A0A1H6P639"/>
<evidence type="ECO:0000256" key="1">
    <source>
        <dbReference type="SAM" id="MobiDB-lite"/>
    </source>
</evidence>
<evidence type="ECO:0000259" key="2">
    <source>
        <dbReference type="Pfam" id="PF07007"/>
    </source>
</evidence>
<dbReference type="Pfam" id="PF07007">
    <property type="entry name" value="LprI"/>
    <property type="match status" value="1"/>
</dbReference>
<name>A0A1H6P639_9PSED</name>
<reference evidence="3 4" key="1">
    <citation type="submission" date="2016-10" db="EMBL/GenBank/DDBJ databases">
        <authorList>
            <person name="de Groot N.N."/>
        </authorList>
    </citation>
    <scope>NUCLEOTIDE SEQUENCE [LARGE SCALE GENOMIC DNA]</scope>
    <source>
        <strain evidence="3 4">LMG 2158</strain>
    </source>
</reference>
<dbReference type="RefSeq" id="WP_019361478.1">
    <property type="nucleotide sequence ID" value="NZ_LT629972.1"/>
</dbReference>
<organism evidence="3 4">
    <name type="scientific">Pseudomonas asplenii</name>
    <dbReference type="NCBI Taxonomy" id="53407"/>
    <lineage>
        <taxon>Bacteria</taxon>
        <taxon>Pseudomonadati</taxon>
        <taxon>Pseudomonadota</taxon>
        <taxon>Gammaproteobacteria</taxon>
        <taxon>Pseudomonadales</taxon>
        <taxon>Pseudomonadaceae</taxon>
        <taxon>Pseudomonas</taxon>
    </lineage>
</organism>
<dbReference type="InterPro" id="IPR009739">
    <property type="entry name" value="LprI-like_N"/>
</dbReference>
<gene>
    <name evidence="3" type="ORF">SAMN05216581_4802</name>
</gene>
<feature type="region of interest" description="Disordered" evidence="1">
    <location>
        <begin position="256"/>
        <end position="290"/>
    </location>
</feature>